<protein>
    <submittedName>
        <fullName evidence="1">Uncharacterized protein</fullName>
    </submittedName>
</protein>
<reference evidence="1" key="1">
    <citation type="journal article" date="2022" name="bioRxiv">
        <title>Sequencing and chromosome-scale assembly of the giantPleurodeles waltlgenome.</title>
        <authorList>
            <person name="Brown T."/>
            <person name="Elewa A."/>
            <person name="Iarovenko S."/>
            <person name="Subramanian E."/>
            <person name="Araus A.J."/>
            <person name="Petzold A."/>
            <person name="Susuki M."/>
            <person name="Suzuki K.-i.T."/>
            <person name="Hayashi T."/>
            <person name="Toyoda A."/>
            <person name="Oliveira C."/>
            <person name="Osipova E."/>
            <person name="Leigh N.D."/>
            <person name="Simon A."/>
            <person name="Yun M.H."/>
        </authorList>
    </citation>
    <scope>NUCLEOTIDE SEQUENCE</scope>
    <source>
        <strain evidence="1">20211129_DDA</strain>
        <tissue evidence="1">Liver</tissue>
    </source>
</reference>
<name>A0AAV7SSJ8_PLEWA</name>
<dbReference type="EMBL" id="JANPWB010000008">
    <property type="protein sequence ID" value="KAJ1167060.1"/>
    <property type="molecule type" value="Genomic_DNA"/>
</dbReference>
<keyword evidence="2" id="KW-1185">Reference proteome</keyword>
<comment type="caution">
    <text evidence="1">The sequence shown here is derived from an EMBL/GenBank/DDBJ whole genome shotgun (WGS) entry which is preliminary data.</text>
</comment>
<dbReference type="Proteomes" id="UP001066276">
    <property type="component" value="Chromosome 4_2"/>
</dbReference>
<accession>A0AAV7SSJ8</accession>
<evidence type="ECO:0000313" key="2">
    <source>
        <dbReference type="Proteomes" id="UP001066276"/>
    </source>
</evidence>
<evidence type="ECO:0000313" key="1">
    <source>
        <dbReference type="EMBL" id="KAJ1167060.1"/>
    </source>
</evidence>
<organism evidence="1 2">
    <name type="scientific">Pleurodeles waltl</name>
    <name type="common">Iberian ribbed newt</name>
    <dbReference type="NCBI Taxonomy" id="8319"/>
    <lineage>
        <taxon>Eukaryota</taxon>
        <taxon>Metazoa</taxon>
        <taxon>Chordata</taxon>
        <taxon>Craniata</taxon>
        <taxon>Vertebrata</taxon>
        <taxon>Euteleostomi</taxon>
        <taxon>Amphibia</taxon>
        <taxon>Batrachia</taxon>
        <taxon>Caudata</taxon>
        <taxon>Salamandroidea</taxon>
        <taxon>Salamandridae</taxon>
        <taxon>Pleurodelinae</taxon>
        <taxon>Pleurodeles</taxon>
    </lineage>
</organism>
<gene>
    <name evidence="1" type="ORF">NDU88_007453</name>
</gene>
<sequence length="76" mass="8591">MRGRSQLTLSLTWGLEQGAALRPVEQEAQGMRREGRQRGPRVDTVEDTRLVNASAEITDFCQEPTDRKMDDEADTL</sequence>
<dbReference type="AlphaFoldDB" id="A0AAV7SSJ8"/>
<proteinExistence type="predicted"/>